<evidence type="ECO:0000256" key="2">
    <source>
        <dbReference type="ARBA" id="ARBA00022801"/>
    </source>
</evidence>
<dbReference type="PIRSF" id="PIRSF001227">
    <property type="entry name" value="Pen_acylase"/>
    <property type="match status" value="1"/>
</dbReference>
<dbReference type="GO" id="GO:0017000">
    <property type="term" value="P:antibiotic biosynthetic process"/>
    <property type="evidence" value="ECO:0007669"/>
    <property type="project" value="InterPro"/>
</dbReference>
<dbReference type="Gene3D" id="3.60.20.10">
    <property type="entry name" value="Glutamine Phosphoribosylpyrophosphate, subunit 1, domain 1"/>
    <property type="match status" value="1"/>
</dbReference>
<evidence type="ECO:0000256" key="5">
    <source>
        <dbReference type="PIRSR" id="PIRSR001227-2"/>
    </source>
</evidence>
<evidence type="ECO:0000256" key="1">
    <source>
        <dbReference type="ARBA" id="ARBA00006586"/>
    </source>
</evidence>
<evidence type="ECO:0000256" key="6">
    <source>
        <dbReference type="SAM" id="Phobius"/>
    </source>
</evidence>
<keyword evidence="6" id="KW-0472">Membrane</keyword>
<dbReference type="GO" id="GO:0046872">
    <property type="term" value="F:metal ion binding"/>
    <property type="evidence" value="ECO:0007669"/>
    <property type="project" value="UniProtKB-KW"/>
</dbReference>
<dbReference type="InterPro" id="IPR043147">
    <property type="entry name" value="Penicillin_amidase_A-knob"/>
</dbReference>
<keyword evidence="5" id="KW-0106">Calcium</keyword>
<dbReference type="InterPro" id="IPR043146">
    <property type="entry name" value="Penicillin_amidase_N_B-knob"/>
</dbReference>
<name>A0A316LF75_9FLAO</name>
<comment type="similarity">
    <text evidence="1">Belongs to the peptidase S45 family.</text>
</comment>
<dbReference type="PANTHER" id="PTHR34218">
    <property type="entry name" value="PEPTIDASE S45 PENICILLIN AMIDASE"/>
    <property type="match status" value="1"/>
</dbReference>
<dbReference type="Gene3D" id="1.10.439.10">
    <property type="entry name" value="Penicillin Amidohydrolase, domain 1"/>
    <property type="match status" value="1"/>
</dbReference>
<accession>A0A316LF75</accession>
<dbReference type="RefSeq" id="WP_109662909.1">
    <property type="nucleotide sequence ID" value="NZ_QGEG01000002.1"/>
</dbReference>
<dbReference type="InterPro" id="IPR014395">
    <property type="entry name" value="Pen/GL7ACA/AHL_acylase"/>
</dbReference>
<reference evidence="7 8" key="1">
    <citation type="submission" date="2018-05" db="EMBL/GenBank/DDBJ databases">
        <title>Complete genome sequence of Flagellimonas aquimarina ECD12 isolated from seaweed Ecklonia cava.</title>
        <authorList>
            <person name="Choi S."/>
            <person name="Seong C."/>
        </authorList>
    </citation>
    <scope>NUCLEOTIDE SEQUENCE [LARGE SCALE GENOMIC DNA]</scope>
    <source>
        <strain evidence="7 8">ECD12</strain>
    </source>
</reference>
<dbReference type="Proteomes" id="UP000245762">
    <property type="component" value="Unassembled WGS sequence"/>
</dbReference>
<evidence type="ECO:0000313" key="7">
    <source>
        <dbReference type="EMBL" id="PWL38740.1"/>
    </source>
</evidence>
<keyword evidence="3" id="KW-0865">Zymogen</keyword>
<keyword evidence="5" id="KW-0479">Metal-binding</keyword>
<dbReference type="Gene3D" id="2.30.120.10">
    <property type="match status" value="1"/>
</dbReference>
<evidence type="ECO:0000313" key="8">
    <source>
        <dbReference type="Proteomes" id="UP000245762"/>
    </source>
</evidence>
<keyword evidence="8" id="KW-1185">Reference proteome</keyword>
<feature type="active site" description="Nucleophile" evidence="4">
    <location>
        <position position="250"/>
    </location>
</feature>
<dbReference type="SUPFAM" id="SSF56235">
    <property type="entry name" value="N-terminal nucleophile aminohydrolases (Ntn hydrolases)"/>
    <property type="match status" value="1"/>
</dbReference>
<dbReference type="OrthoDB" id="9759796at2"/>
<dbReference type="Gene3D" id="1.10.1400.10">
    <property type="match status" value="1"/>
</dbReference>
<organism evidence="7 8">
    <name type="scientific">Flagellimonas aquimarina</name>
    <dbReference type="NCBI Taxonomy" id="2201895"/>
    <lineage>
        <taxon>Bacteria</taxon>
        <taxon>Pseudomonadati</taxon>
        <taxon>Bacteroidota</taxon>
        <taxon>Flavobacteriia</taxon>
        <taxon>Flavobacteriales</taxon>
        <taxon>Flavobacteriaceae</taxon>
        <taxon>Flagellimonas</taxon>
    </lineage>
</organism>
<dbReference type="CDD" id="cd03747">
    <property type="entry name" value="Ntn_PGA_like"/>
    <property type="match status" value="1"/>
</dbReference>
<keyword evidence="2" id="KW-0378">Hydrolase</keyword>
<gene>
    <name evidence="7" type="ORF">DKG77_10870</name>
</gene>
<evidence type="ECO:0000256" key="4">
    <source>
        <dbReference type="PIRSR" id="PIRSR001227-1"/>
    </source>
</evidence>
<protein>
    <submittedName>
        <fullName evidence="7">Penicillin acylase family protein</fullName>
    </submittedName>
</protein>
<dbReference type="EMBL" id="QGEG01000002">
    <property type="protein sequence ID" value="PWL38740.1"/>
    <property type="molecule type" value="Genomic_DNA"/>
</dbReference>
<feature type="transmembrane region" description="Helical" evidence="6">
    <location>
        <begin position="7"/>
        <end position="26"/>
    </location>
</feature>
<feature type="binding site" evidence="5">
    <location>
        <position position="325"/>
    </location>
    <ligand>
        <name>Ca(2+)</name>
        <dbReference type="ChEBI" id="CHEBI:29108"/>
    </ligand>
</feature>
<evidence type="ECO:0000256" key="3">
    <source>
        <dbReference type="ARBA" id="ARBA00023145"/>
    </source>
</evidence>
<proteinExistence type="inferred from homology"/>
<dbReference type="AlphaFoldDB" id="A0A316LF75"/>
<feature type="binding site" evidence="5">
    <location>
        <position position="322"/>
    </location>
    <ligand>
        <name>Ca(2+)</name>
        <dbReference type="ChEBI" id="CHEBI:29108"/>
    </ligand>
</feature>
<keyword evidence="6" id="KW-1133">Transmembrane helix</keyword>
<dbReference type="Pfam" id="PF01804">
    <property type="entry name" value="Penicil_amidase"/>
    <property type="match status" value="1"/>
</dbReference>
<keyword evidence="6" id="KW-0812">Transmembrane</keyword>
<dbReference type="InterPro" id="IPR002692">
    <property type="entry name" value="S45"/>
</dbReference>
<dbReference type="PANTHER" id="PTHR34218:SF5">
    <property type="entry name" value="PENICILLIN ACYLASE FAMILY PROTEIN"/>
    <property type="match status" value="1"/>
</dbReference>
<dbReference type="InterPro" id="IPR029055">
    <property type="entry name" value="Ntn_hydrolases_N"/>
</dbReference>
<dbReference type="GO" id="GO:0016811">
    <property type="term" value="F:hydrolase activity, acting on carbon-nitrogen (but not peptide) bonds, in linear amides"/>
    <property type="evidence" value="ECO:0007669"/>
    <property type="project" value="InterPro"/>
</dbReference>
<comment type="caution">
    <text evidence="7">The sequence shown here is derived from an EMBL/GenBank/DDBJ whole genome shotgun (WGS) entry which is preliminary data.</text>
</comment>
<sequence length="797" mass="90666">MKKLKRVLRVLVPILLAVIIGSYLFINSLKPDYNGEKILPGLESQVTVFYDTYGIPHIYAENEKDAFRALGYAHAQDRLWQMELLRRVAKGGLSEVFGKDLLETDKFFLSLGISDYSARTVSKLDVDSEMVTISNAYLDGINEFIKEGPTPVEFYLTGLEKEPFSLEDIYNATGYMAFSFAMAHKTDPLLTNIRNQWGDEYINDLAIDSDTSTVWINNYKRPNSDSIDINIIGGINRALNKLPIPQFIGSNSWVLAPGKTKNGKVILANDPHVGFAQPSVWYEAHMSTPKYEKYGYHFAGIPFPVLAHDRNLAFGLTMFENDDIDFYFEETHPSDSTKYKTEAGWKDYEMVSKKIKVKDSGDVTFTYKKTRHGPVLNNIAKQIKGERPIAMSWIYTQVENEIIDGLYGMGHAENISEFVLELPKVHAPGLNVMYGDASGNVAWWATAKLYQMPDSVSTKFVLDGTTGKEERLGYLDFSENPSAINPPWNYVYSANNQPDSVSGRLYPGYYLPENRAQRIVQLLDSKNDWDKESASEMILDVTSTVNPALVTELIKLLDITNLSEEQLVQLDALRNWNGEYTLENTNAVLYHRSEYYILKNTFEDELGEEQFNQFLSTHLLKRHIAKGTSMKSGKWWDNIHTKNKIETRDDIVLKSFADAWHSIINDFGEDSSQWTWDRVHTLEHEHPIGQVPSLRKFFNVGPFPVTGTKEVINNMAFPYDSTGFYRVNSGPSTRRIIDFSDVENSISILPTGQSGNPFSKHYKDQAELFVNGEFRKMMMNRAEIESSAESVLIFTKE</sequence>
<dbReference type="InterPro" id="IPR023343">
    <property type="entry name" value="Penicillin_amidase_dom1"/>
</dbReference>
<comment type="cofactor">
    <cofactor evidence="5">
        <name>Ca(2+)</name>
        <dbReference type="ChEBI" id="CHEBI:29108"/>
    </cofactor>
    <text evidence="5">Binds 1 Ca(2+) ion per dimer.</text>
</comment>